<dbReference type="InterPro" id="IPR013830">
    <property type="entry name" value="SGNH_hydro"/>
</dbReference>
<protein>
    <submittedName>
        <fullName evidence="2">SGNH/GDSL hydrolase family protein</fullName>
        <ecNumber evidence="2">3.1.-.-</ecNumber>
    </submittedName>
</protein>
<dbReference type="EMBL" id="CP157941">
    <property type="protein sequence ID" value="XBS56707.1"/>
    <property type="molecule type" value="Genomic_DNA"/>
</dbReference>
<dbReference type="PANTHER" id="PTHR30383:SF5">
    <property type="entry name" value="SGNH HYDROLASE-TYPE ESTERASE DOMAIN-CONTAINING PROTEIN"/>
    <property type="match status" value="1"/>
</dbReference>
<dbReference type="InterPro" id="IPR036514">
    <property type="entry name" value="SGNH_hydro_sf"/>
</dbReference>
<dbReference type="Gene3D" id="3.40.50.1110">
    <property type="entry name" value="SGNH hydrolase"/>
    <property type="match status" value="1"/>
</dbReference>
<dbReference type="PANTHER" id="PTHR30383">
    <property type="entry name" value="THIOESTERASE 1/PROTEASE 1/LYSOPHOSPHOLIPASE L1"/>
    <property type="match status" value="1"/>
</dbReference>
<organism evidence="2">
    <name type="scientific">Streptococcus sp. KHUD_010</name>
    <dbReference type="NCBI Taxonomy" id="3157339"/>
    <lineage>
        <taxon>Bacteria</taxon>
        <taxon>Bacillati</taxon>
        <taxon>Bacillota</taxon>
        <taxon>Bacilli</taxon>
        <taxon>Lactobacillales</taxon>
        <taxon>Streptococcaceae</taxon>
        <taxon>Streptococcus</taxon>
    </lineage>
</organism>
<sequence>MKVKNDDCLVFFGDSITEWGRDRENPTSLGTGYVKYVSNYLLDVYPTIKLYNRGIGGNHIQDLNERIHDCLDLEPSVVILLIGINDVWHGVGLQEFGSDDEQERFEREYVRLLTSLKNAGIERVLLIEPFVLDDPVDRLSWREDLNKKIQVVRNMAKRFQFEFVPLDGLINEKAIKCGAKMLTGKDGVHPTPVGAAFIAKEIIARLEMEVDDEKARCS</sequence>
<dbReference type="InterPro" id="IPR051532">
    <property type="entry name" value="Ester_Hydrolysis_Enzymes"/>
</dbReference>
<reference evidence="2" key="1">
    <citation type="submission" date="2024-06" db="EMBL/GenBank/DDBJ databases">
        <title>Complete genome sequence of Streptococcus sp. KHUD_010.</title>
        <authorList>
            <person name="Lee J.-H."/>
            <person name="Moon J.-H."/>
        </authorList>
    </citation>
    <scope>NUCLEOTIDE SEQUENCE</scope>
    <source>
        <strain evidence="2">KHUD_010</strain>
    </source>
</reference>
<dbReference type="Pfam" id="PF13472">
    <property type="entry name" value="Lipase_GDSL_2"/>
    <property type="match status" value="1"/>
</dbReference>
<feature type="domain" description="SGNH hydrolase-type esterase" evidence="1">
    <location>
        <begin position="11"/>
        <end position="196"/>
    </location>
</feature>
<dbReference type="RefSeq" id="WP_049512576.1">
    <property type="nucleotide sequence ID" value="NZ_CP157941.1"/>
</dbReference>
<keyword evidence="2" id="KW-0378">Hydrolase</keyword>
<accession>A0AAU7PWD9</accession>
<evidence type="ECO:0000313" key="2">
    <source>
        <dbReference type="EMBL" id="XBS56707.1"/>
    </source>
</evidence>
<dbReference type="AlphaFoldDB" id="A0AAU7PWD9"/>
<dbReference type="EC" id="3.1.-.-" evidence="2"/>
<dbReference type="CDD" id="cd01834">
    <property type="entry name" value="SGNH_hydrolase_like_2"/>
    <property type="match status" value="1"/>
</dbReference>
<evidence type="ECO:0000259" key="1">
    <source>
        <dbReference type="Pfam" id="PF13472"/>
    </source>
</evidence>
<name>A0AAU7PWD9_9STRE</name>
<proteinExistence type="predicted"/>
<dbReference type="GO" id="GO:0004622">
    <property type="term" value="F:phosphatidylcholine lysophospholipase activity"/>
    <property type="evidence" value="ECO:0007669"/>
    <property type="project" value="TreeGrafter"/>
</dbReference>
<gene>
    <name evidence="2" type="ORF">ABKA15_06700</name>
</gene>
<dbReference type="SUPFAM" id="SSF52266">
    <property type="entry name" value="SGNH hydrolase"/>
    <property type="match status" value="1"/>
</dbReference>